<dbReference type="OrthoDB" id="8250301at2"/>
<dbReference type="InterPro" id="IPR021493">
    <property type="entry name" value="DUF3147"/>
</dbReference>
<keyword evidence="1" id="KW-0472">Membrane</keyword>
<organism evidence="2 3">
    <name type="scientific">Candidatus Sulfuritelmatomonas gaucii</name>
    <dbReference type="NCBI Taxonomy" id="2043161"/>
    <lineage>
        <taxon>Bacteria</taxon>
        <taxon>Pseudomonadati</taxon>
        <taxon>Acidobacteriota</taxon>
        <taxon>Terriglobia</taxon>
        <taxon>Terriglobales</taxon>
        <taxon>Acidobacteriaceae</taxon>
        <taxon>Candidatus Sulfuritelmatomonas</taxon>
    </lineage>
</organism>
<reference evidence="3" key="1">
    <citation type="submission" date="2018-02" db="EMBL/GenBank/DDBJ databases">
        <authorList>
            <person name="Hausmann B."/>
        </authorList>
    </citation>
    <scope>NUCLEOTIDE SEQUENCE [LARGE SCALE GENOMIC DNA]</scope>
    <source>
        <strain evidence="3">Peat soil MAG SbA5</strain>
    </source>
</reference>
<evidence type="ECO:0000313" key="2">
    <source>
        <dbReference type="EMBL" id="SPE19790.1"/>
    </source>
</evidence>
<evidence type="ECO:0000256" key="1">
    <source>
        <dbReference type="SAM" id="Phobius"/>
    </source>
</evidence>
<feature type="transmembrane region" description="Helical" evidence="1">
    <location>
        <begin position="21"/>
        <end position="39"/>
    </location>
</feature>
<gene>
    <name evidence="2" type="ORF">SBA5_250020</name>
</gene>
<feature type="transmembrane region" description="Helical" evidence="1">
    <location>
        <begin position="45"/>
        <end position="62"/>
    </location>
</feature>
<dbReference type="AlphaFoldDB" id="A0A2N9L949"/>
<keyword evidence="1" id="KW-0812">Transmembrane</keyword>
<sequence>MISARISSLKETKPHEYLIRFAFGGGATVLAGFIAMRFGPGPGGLFLAFPAIFPATATLIEAHEKKRMAKIGHDGTNRGRMAASIDAAGASLGCIGLAGFAVILWLMLPKHNAFLYLVVALAVWVVLSVVLWKVRKSRLFGIRFGMSR</sequence>
<evidence type="ECO:0008006" key="4">
    <source>
        <dbReference type="Google" id="ProtNLM"/>
    </source>
</evidence>
<keyword evidence="1" id="KW-1133">Transmembrane helix</keyword>
<feature type="transmembrane region" description="Helical" evidence="1">
    <location>
        <begin position="113"/>
        <end position="134"/>
    </location>
</feature>
<accession>A0A2N9L949</accession>
<name>A0A2N9L949_9BACT</name>
<protein>
    <recommendedName>
        <fullName evidence="4">DUF3147 family protein</fullName>
    </recommendedName>
</protein>
<evidence type="ECO:0000313" key="3">
    <source>
        <dbReference type="Proteomes" id="UP000239735"/>
    </source>
</evidence>
<proteinExistence type="predicted"/>
<dbReference type="EMBL" id="OKRB01000081">
    <property type="protein sequence ID" value="SPE19790.1"/>
    <property type="molecule type" value="Genomic_DNA"/>
</dbReference>
<dbReference type="Proteomes" id="UP000239735">
    <property type="component" value="Unassembled WGS sequence"/>
</dbReference>
<dbReference type="Pfam" id="PF11345">
    <property type="entry name" value="DUF3147"/>
    <property type="match status" value="1"/>
</dbReference>
<feature type="transmembrane region" description="Helical" evidence="1">
    <location>
        <begin position="83"/>
        <end position="107"/>
    </location>
</feature>